<feature type="region of interest" description="Disordered" evidence="1">
    <location>
        <begin position="615"/>
        <end position="675"/>
    </location>
</feature>
<evidence type="ECO:0000256" key="1">
    <source>
        <dbReference type="SAM" id="MobiDB-lite"/>
    </source>
</evidence>
<reference evidence="2 3" key="1">
    <citation type="submission" date="2020-11" db="EMBL/GenBank/DDBJ databases">
        <authorList>
            <person name="Wallbank WR R."/>
            <person name="Pardo Diaz C."/>
            <person name="Kozak K."/>
            <person name="Martin S."/>
            <person name="Jiggins C."/>
            <person name="Moest M."/>
            <person name="Warren A I."/>
            <person name="Generalovic N T."/>
            <person name="Byers J.R.P. K."/>
            <person name="Montejo-Kovacevich G."/>
            <person name="Yen C E."/>
        </authorList>
    </citation>
    <scope>NUCLEOTIDE SEQUENCE [LARGE SCALE GENOMIC DNA]</scope>
</reference>
<dbReference type="Proteomes" id="UP000594454">
    <property type="component" value="Chromosome 6"/>
</dbReference>
<sequence length="984" mass="111092">MRKALKLKPKKIDKAIHKTFKFGVNKRLKGEYDYPRPKKSRFSLDAHSHRSVGSELSRSTPSYDYLNGRAIQPSTSRKSQFVTKFADLESTAPGSVTFYTPQPSITYQSTGRDSFSPMQRTDIDFGKSLSTVNQLNNELNSLEKVIGAYRNVGRTCCGRFRAGGYDGDDKDGKWLNEEPDLVDQRSLDYMSEEVVQVVEELVEQTCTLRKRLREMLAQYQTRLCQCAGKQWECCEQEGPYCGYATGSAYQPDSESNRSRSRRILRDSSGYESTADRREMFMERTTTEVPAPYTAPATYNTQMAYNTQTAYNPAAAYCTCRSSCLCDQRRTTHHEPEICTGGVECPCSAQRREPIRQGSQRMVESGYRSAPEMMQTYRVKAGGPTCCEAEEELKRKLNDAQNEIADLKAVVKSFVNCQCVKHVASHTKSKISEKSATRLRSGGGDVNPKNPEDSPPKSNNGSESDVVTELQKSETKAEKSNSLKLSETKIGPSVREVNTIKQNDVVYSPEGRVIKTVEKVQRTEIVEGKNKPDNDTSTDITTNETEAKSKAPANKKMNDKQSHRNKMKTNDSPNIAHKKIASKKSTEALITSTQSSNISLGKSPSDMNLARSIRYRNESKTKFHDGKEKHSHRRSRTRTRKSSKRRKSYIIDSTPSSEDTQARSRHGKRLTSNDNNYNNEEYIIREYIYPKGGRKQKSPAPRKLPSPTYISETPVCNGRNNCHKVSLVGCKFTDRLHSPADALNLGGKADSYFIEVLPKKSHSFNGIASPSYHQHHHNVYNHHPQRRPSNYNVIDAHKHNPIMYPSPNDRHQPDLRAYQHKPPPERNTNLYQPTNRIFQTYSYQPTNIDIGTNFAKSTSIATKDTAASKEPLDLTVQSVNIDQIPQIIRQLGGKRTAKEFFISVLPGKKLSKNLRVNVIDKESGNLLGYFFVEENDFHKARASGIFDNYLSLFVLNSLASFTDFRNGVNPKVLNDYNCFGPTVTH</sequence>
<proteinExistence type="predicted"/>
<feature type="compositionally biased region" description="Basic and acidic residues" evidence="1">
    <location>
        <begin position="35"/>
        <end position="48"/>
    </location>
</feature>
<accession>A0A7R8V5G5</accession>
<dbReference type="InParanoid" id="A0A7R8V5G5"/>
<feature type="compositionally biased region" description="Basic residues" evidence="1">
    <location>
        <begin position="628"/>
        <end position="647"/>
    </location>
</feature>
<feature type="region of interest" description="Disordered" evidence="1">
    <location>
        <begin position="524"/>
        <end position="584"/>
    </location>
</feature>
<name>A0A7R8V5G5_HERIL</name>
<feature type="compositionally biased region" description="Basic and acidic residues" evidence="1">
    <location>
        <begin position="524"/>
        <end position="533"/>
    </location>
</feature>
<protein>
    <submittedName>
        <fullName evidence="2">Uncharacterized protein</fullName>
    </submittedName>
</protein>
<feature type="compositionally biased region" description="Basic and acidic residues" evidence="1">
    <location>
        <begin position="470"/>
        <end position="480"/>
    </location>
</feature>
<keyword evidence="3" id="KW-1185">Reference proteome</keyword>
<dbReference type="AlphaFoldDB" id="A0A7R8V5G5"/>
<feature type="region of interest" description="Disordered" evidence="1">
    <location>
        <begin position="35"/>
        <end position="59"/>
    </location>
</feature>
<dbReference type="EMBL" id="LR899014">
    <property type="protein sequence ID" value="CAD7093028.1"/>
    <property type="molecule type" value="Genomic_DNA"/>
</dbReference>
<feature type="compositionally biased region" description="Basic and acidic residues" evidence="1">
    <location>
        <begin position="615"/>
        <end position="627"/>
    </location>
</feature>
<evidence type="ECO:0000313" key="2">
    <source>
        <dbReference type="EMBL" id="CAD7093028.1"/>
    </source>
</evidence>
<organism evidence="2 3">
    <name type="scientific">Hermetia illucens</name>
    <name type="common">Black soldier fly</name>
    <dbReference type="NCBI Taxonomy" id="343691"/>
    <lineage>
        <taxon>Eukaryota</taxon>
        <taxon>Metazoa</taxon>
        <taxon>Ecdysozoa</taxon>
        <taxon>Arthropoda</taxon>
        <taxon>Hexapoda</taxon>
        <taxon>Insecta</taxon>
        <taxon>Pterygota</taxon>
        <taxon>Neoptera</taxon>
        <taxon>Endopterygota</taxon>
        <taxon>Diptera</taxon>
        <taxon>Brachycera</taxon>
        <taxon>Stratiomyomorpha</taxon>
        <taxon>Stratiomyidae</taxon>
        <taxon>Hermetiinae</taxon>
        <taxon>Hermetia</taxon>
    </lineage>
</organism>
<evidence type="ECO:0000313" key="3">
    <source>
        <dbReference type="Proteomes" id="UP000594454"/>
    </source>
</evidence>
<gene>
    <name evidence="2" type="ORF">HERILL_LOCUS15342</name>
</gene>
<feature type="region of interest" description="Disordered" evidence="1">
    <location>
        <begin position="249"/>
        <end position="276"/>
    </location>
</feature>
<feature type="compositionally biased region" description="Polar residues" evidence="1">
    <location>
        <begin position="534"/>
        <end position="543"/>
    </location>
</feature>
<feature type="region of interest" description="Disordered" evidence="1">
    <location>
        <begin position="427"/>
        <end position="484"/>
    </location>
</feature>
<feature type="compositionally biased region" description="Polar residues" evidence="1">
    <location>
        <begin position="455"/>
        <end position="464"/>
    </location>
</feature>